<reference evidence="12" key="1">
    <citation type="submission" date="2017-09" db="EMBL/GenBank/DDBJ databases">
        <title>Depth-based differentiation of microbial function through sediment-hosted aquifers and enrichment of novel symbionts in the deep terrestrial subsurface.</title>
        <authorList>
            <person name="Probst A.J."/>
            <person name="Ladd B."/>
            <person name="Jarett J.K."/>
            <person name="Geller-Mcgrath D.E."/>
            <person name="Sieber C.M.K."/>
            <person name="Emerson J.B."/>
            <person name="Anantharaman K."/>
            <person name="Thomas B.C."/>
            <person name="Malmstrom R."/>
            <person name="Stieglmeier M."/>
            <person name="Klingl A."/>
            <person name="Woyke T."/>
            <person name="Ryan C.M."/>
            <person name="Banfield J.F."/>
        </authorList>
    </citation>
    <scope>NUCLEOTIDE SEQUENCE [LARGE SCALE GENOMIC DNA]</scope>
</reference>
<dbReference type="GO" id="GO:0005886">
    <property type="term" value="C:plasma membrane"/>
    <property type="evidence" value="ECO:0007669"/>
    <property type="project" value="UniProtKB-SubCell"/>
</dbReference>
<dbReference type="GO" id="GO:0015920">
    <property type="term" value="P:lipopolysaccharide transport"/>
    <property type="evidence" value="ECO:0007669"/>
    <property type="project" value="TreeGrafter"/>
</dbReference>
<dbReference type="InterPro" id="IPR013525">
    <property type="entry name" value="ABC2_TM"/>
</dbReference>
<comment type="subcellular location">
    <subcellularLocation>
        <location evidence="1">Cell inner membrane</location>
        <topology evidence="1">Multi-pass membrane protein</topology>
    </subcellularLocation>
    <subcellularLocation>
        <location evidence="9">Cell membrane</location>
        <topology evidence="9">Multi-pass membrane protein</topology>
    </subcellularLocation>
</comment>
<evidence type="ECO:0000259" key="10">
    <source>
        <dbReference type="PROSITE" id="PS51012"/>
    </source>
</evidence>
<evidence type="ECO:0000256" key="3">
    <source>
        <dbReference type="ARBA" id="ARBA00022448"/>
    </source>
</evidence>
<evidence type="ECO:0000256" key="9">
    <source>
        <dbReference type="RuleBase" id="RU361157"/>
    </source>
</evidence>
<feature type="transmembrane region" description="Helical" evidence="9">
    <location>
        <begin position="197"/>
        <end position="215"/>
    </location>
</feature>
<sequence>MLLMNNYLDLLREFFVTDFKLRYKHSYLGLLWVVIKPLAYYAVLFTIWTSLFGNTVNFASYLMVGILVITYFSEGVQYGLQCLQNKRHIILKVNFSREIVIFSTIAIATVNYLINFTIYGIFRTVTHEHIFGTNWGYFVLGLVLLTELLLGIAFFISVVSIRLTDIKHLVELLLQLIFWATPIFYKIERLPSNIAHYLTLFNPLVLILDIMRAGLFNDHAPPSVSSILIIAMNISIFTILGYFYFKKSLPKLAEYF</sequence>
<feature type="transmembrane region" description="Helical" evidence="9">
    <location>
        <begin position="58"/>
        <end position="78"/>
    </location>
</feature>
<name>A0A2M7W2Y6_9BACT</name>
<dbReference type="PANTHER" id="PTHR30413">
    <property type="entry name" value="INNER MEMBRANE TRANSPORT PERMEASE"/>
    <property type="match status" value="1"/>
</dbReference>
<comment type="caution">
    <text evidence="11">The sequence shown here is derived from an EMBL/GenBank/DDBJ whole genome shotgun (WGS) entry which is preliminary data.</text>
</comment>
<comment type="similarity">
    <text evidence="2 9">Belongs to the ABC-2 integral membrane protein family.</text>
</comment>
<dbReference type="PROSITE" id="PS51012">
    <property type="entry name" value="ABC_TM2"/>
    <property type="match status" value="1"/>
</dbReference>
<evidence type="ECO:0000256" key="7">
    <source>
        <dbReference type="ARBA" id="ARBA00022989"/>
    </source>
</evidence>
<evidence type="ECO:0000256" key="8">
    <source>
        <dbReference type="ARBA" id="ARBA00023136"/>
    </source>
</evidence>
<evidence type="ECO:0000313" key="12">
    <source>
        <dbReference type="Proteomes" id="UP000228952"/>
    </source>
</evidence>
<protein>
    <recommendedName>
        <fullName evidence="9">Transport permease protein</fullName>
    </recommendedName>
</protein>
<accession>A0A2M7W2Y6</accession>
<evidence type="ECO:0000256" key="4">
    <source>
        <dbReference type="ARBA" id="ARBA00022475"/>
    </source>
</evidence>
<keyword evidence="5" id="KW-0997">Cell inner membrane</keyword>
<dbReference type="EMBL" id="PFQB01000026">
    <property type="protein sequence ID" value="PJA15115.1"/>
    <property type="molecule type" value="Genomic_DNA"/>
</dbReference>
<dbReference type="InterPro" id="IPR047817">
    <property type="entry name" value="ABC2_TM_bact-type"/>
</dbReference>
<proteinExistence type="inferred from homology"/>
<dbReference type="GO" id="GO:0140359">
    <property type="term" value="F:ABC-type transporter activity"/>
    <property type="evidence" value="ECO:0007669"/>
    <property type="project" value="InterPro"/>
</dbReference>
<gene>
    <name evidence="11" type="ORF">COX64_01190</name>
</gene>
<dbReference type="PANTHER" id="PTHR30413:SF8">
    <property type="entry name" value="TRANSPORT PERMEASE PROTEIN"/>
    <property type="match status" value="1"/>
</dbReference>
<evidence type="ECO:0000256" key="5">
    <source>
        <dbReference type="ARBA" id="ARBA00022519"/>
    </source>
</evidence>
<feature type="transmembrane region" description="Helical" evidence="9">
    <location>
        <begin position="99"/>
        <end position="122"/>
    </location>
</feature>
<keyword evidence="7 9" id="KW-1133">Transmembrane helix</keyword>
<feature type="domain" description="ABC transmembrane type-2" evidence="10">
    <location>
        <begin position="28"/>
        <end position="248"/>
    </location>
</feature>
<feature type="transmembrane region" description="Helical" evidence="9">
    <location>
        <begin position="30"/>
        <end position="52"/>
    </location>
</feature>
<evidence type="ECO:0000256" key="2">
    <source>
        <dbReference type="ARBA" id="ARBA00007783"/>
    </source>
</evidence>
<evidence type="ECO:0000256" key="6">
    <source>
        <dbReference type="ARBA" id="ARBA00022692"/>
    </source>
</evidence>
<keyword evidence="6 9" id="KW-0812">Transmembrane</keyword>
<evidence type="ECO:0000256" key="1">
    <source>
        <dbReference type="ARBA" id="ARBA00004429"/>
    </source>
</evidence>
<evidence type="ECO:0000313" key="11">
    <source>
        <dbReference type="EMBL" id="PJA15115.1"/>
    </source>
</evidence>
<keyword evidence="4 9" id="KW-1003">Cell membrane</keyword>
<keyword evidence="3 9" id="KW-0813">Transport</keyword>
<dbReference type="AlphaFoldDB" id="A0A2M7W2Y6"/>
<organism evidence="11 12">
    <name type="scientific">Candidatus Dojkabacteria bacterium CG_4_10_14_0_2_um_filter_Dojkabacteria_WS6_41_15</name>
    <dbReference type="NCBI Taxonomy" id="2014249"/>
    <lineage>
        <taxon>Bacteria</taxon>
        <taxon>Candidatus Dojkabacteria</taxon>
    </lineage>
</organism>
<feature type="transmembrane region" description="Helical" evidence="9">
    <location>
        <begin position="227"/>
        <end position="245"/>
    </location>
</feature>
<dbReference type="Proteomes" id="UP000228952">
    <property type="component" value="Unassembled WGS sequence"/>
</dbReference>
<keyword evidence="8 9" id="KW-0472">Membrane</keyword>
<dbReference type="Pfam" id="PF01061">
    <property type="entry name" value="ABC2_membrane"/>
    <property type="match status" value="1"/>
</dbReference>
<feature type="transmembrane region" description="Helical" evidence="9">
    <location>
        <begin position="134"/>
        <end position="156"/>
    </location>
</feature>